<evidence type="ECO:0000313" key="1">
    <source>
        <dbReference type="EMBL" id="VDO00107.1"/>
    </source>
</evidence>
<reference evidence="1 2" key="2">
    <citation type="submission" date="2018-11" db="EMBL/GenBank/DDBJ databases">
        <authorList>
            <consortium name="Pathogen Informatics"/>
        </authorList>
    </citation>
    <scope>NUCLEOTIDE SEQUENCE [LARGE SCALE GENOMIC DNA]</scope>
</reference>
<evidence type="ECO:0000313" key="2">
    <source>
        <dbReference type="Proteomes" id="UP000278807"/>
    </source>
</evidence>
<dbReference type="Proteomes" id="UP000278807">
    <property type="component" value="Unassembled WGS sequence"/>
</dbReference>
<dbReference type="EMBL" id="UZAE01002855">
    <property type="protein sequence ID" value="VDO00107.1"/>
    <property type="molecule type" value="Genomic_DNA"/>
</dbReference>
<dbReference type="AlphaFoldDB" id="A0A0R3TB10"/>
<organism evidence="3">
    <name type="scientific">Rodentolepis nana</name>
    <name type="common">Dwarf tapeworm</name>
    <name type="synonym">Hymenolepis nana</name>
    <dbReference type="NCBI Taxonomy" id="102285"/>
    <lineage>
        <taxon>Eukaryota</taxon>
        <taxon>Metazoa</taxon>
        <taxon>Spiralia</taxon>
        <taxon>Lophotrochozoa</taxon>
        <taxon>Platyhelminthes</taxon>
        <taxon>Cestoda</taxon>
        <taxon>Eucestoda</taxon>
        <taxon>Cyclophyllidea</taxon>
        <taxon>Hymenolepididae</taxon>
        <taxon>Rodentolepis</taxon>
    </lineage>
</organism>
<sequence length="70" mass="8103">MSEFKLTYSAGRIHVLGKMVYSLGKSFSIRLRLRASASFRQISDIPGKWLIFCHFFIDTTRSTETERSVQ</sequence>
<protein>
    <submittedName>
        <fullName evidence="1 3">Uncharacterized protein</fullName>
    </submittedName>
</protein>
<gene>
    <name evidence="1" type="ORF">HNAJ_LOCUS4247</name>
</gene>
<keyword evidence="2" id="KW-1185">Reference proteome</keyword>
<dbReference type="WBParaSite" id="HNAJ_0000424901-mRNA-1">
    <property type="protein sequence ID" value="HNAJ_0000424901-mRNA-1"/>
    <property type="gene ID" value="HNAJ_0000424901"/>
</dbReference>
<reference evidence="3" key="1">
    <citation type="submission" date="2017-02" db="UniProtKB">
        <authorList>
            <consortium name="WormBaseParasite"/>
        </authorList>
    </citation>
    <scope>IDENTIFICATION</scope>
</reference>
<name>A0A0R3TB10_RODNA</name>
<accession>A0A0R3TB10</accession>
<evidence type="ECO:0000313" key="3">
    <source>
        <dbReference type="WBParaSite" id="HNAJ_0000424901-mRNA-1"/>
    </source>
</evidence>
<proteinExistence type="predicted"/>